<dbReference type="PANTHER" id="PTHR38790">
    <property type="entry name" value="2EXR DOMAIN-CONTAINING PROTEIN-RELATED"/>
    <property type="match status" value="1"/>
</dbReference>
<dbReference type="GeneID" id="63845360"/>
<reference evidence="2" key="1">
    <citation type="submission" date="2020-01" db="EMBL/GenBank/DDBJ databases">
        <authorList>
            <consortium name="DOE Joint Genome Institute"/>
            <person name="Haridas S."/>
            <person name="Albert R."/>
            <person name="Binder M."/>
            <person name="Bloem J."/>
            <person name="Labutti K."/>
            <person name="Salamov A."/>
            <person name="Andreopoulos B."/>
            <person name="Baker S.E."/>
            <person name="Barry K."/>
            <person name="Bills G."/>
            <person name="Bluhm B.H."/>
            <person name="Cannon C."/>
            <person name="Castanera R."/>
            <person name="Culley D.E."/>
            <person name="Daum C."/>
            <person name="Ezra D."/>
            <person name="Gonzalez J.B."/>
            <person name="Henrissat B."/>
            <person name="Kuo A."/>
            <person name="Liang C."/>
            <person name="Lipzen A."/>
            <person name="Lutzoni F."/>
            <person name="Magnuson J."/>
            <person name="Mondo S."/>
            <person name="Nolan M."/>
            <person name="Ohm R."/>
            <person name="Pangilinan J."/>
            <person name="Park H.-J."/>
            <person name="Ramirez L."/>
            <person name="Alfaro M."/>
            <person name="Sun H."/>
            <person name="Tritt A."/>
            <person name="Yoshinaga Y."/>
            <person name="Zwiers L.-H."/>
            <person name="Turgeon B.G."/>
            <person name="Goodwin S.B."/>
            <person name="Spatafora J.W."/>
            <person name="Crous P.W."/>
            <person name="Grigoriev I.V."/>
        </authorList>
    </citation>
    <scope>NUCLEOTIDE SEQUENCE</scope>
    <source>
        <strain evidence="2">CBS 394.84</strain>
    </source>
</reference>
<keyword evidence="3" id="KW-1185">Reference proteome</keyword>
<evidence type="ECO:0000313" key="3">
    <source>
        <dbReference type="Proteomes" id="UP000800039"/>
    </source>
</evidence>
<name>A0A9P4LBW2_9PLEO</name>
<accession>A0A9P4LBW2</accession>
<sequence>MTKLPLEIRRMIYEKALGGASIKVTDIKGALFSSRCRLFEQLDGPAHVLLDLALPLLRTCRQIYSEAIEYLYKANYFLFTTDAYKQPTLEYLPYYFLPQRLTQIRSVHFFWKMDSHHYYLMTHGLDPQMDEWLKSWDALSKLTGLQHLHITLSYTYWSEACKVLWEEHGARLLEPIKMITAPRDFVITLPGRSCSTDMDVGESKCIFRLPSGDDGDGNAAPV</sequence>
<organism evidence="2 3">
    <name type="scientific">Cucurbitaria berberidis CBS 394.84</name>
    <dbReference type="NCBI Taxonomy" id="1168544"/>
    <lineage>
        <taxon>Eukaryota</taxon>
        <taxon>Fungi</taxon>
        <taxon>Dikarya</taxon>
        <taxon>Ascomycota</taxon>
        <taxon>Pezizomycotina</taxon>
        <taxon>Dothideomycetes</taxon>
        <taxon>Pleosporomycetidae</taxon>
        <taxon>Pleosporales</taxon>
        <taxon>Pleosporineae</taxon>
        <taxon>Cucurbitariaceae</taxon>
        <taxon>Cucurbitaria</taxon>
    </lineage>
</organism>
<dbReference type="OrthoDB" id="4757095at2759"/>
<dbReference type="Pfam" id="PF24864">
    <property type="entry name" value="DUF7730"/>
    <property type="match status" value="1"/>
</dbReference>
<evidence type="ECO:0000259" key="1">
    <source>
        <dbReference type="Pfam" id="PF24864"/>
    </source>
</evidence>
<dbReference type="RefSeq" id="XP_040792018.1">
    <property type="nucleotide sequence ID" value="XM_040928107.1"/>
</dbReference>
<feature type="domain" description="DUF7730" evidence="1">
    <location>
        <begin position="1"/>
        <end position="210"/>
    </location>
</feature>
<comment type="caution">
    <text evidence="2">The sequence shown here is derived from an EMBL/GenBank/DDBJ whole genome shotgun (WGS) entry which is preliminary data.</text>
</comment>
<dbReference type="Proteomes" id="UP000800039">
    <property type="component" value="Unassembled WGS sequence"/>
</dbReference>
<protein>
    <recommendedName>
        <fullName evidence="1">DUF7730 domain-containing protein</fullName>
    </recommendedName>
</protein>
<gene>
    <name evidence="2" type="ORF">K460DRAFT_276323</name>
</gene>
<dbReference type="InterPro" id="IPR056632">
    <property type="entry name" value="DUF7730"/>
</dbReference>
<dbReference type="AlphaFoldDB" id="A0A9P4LBW2"/>
<evidence type="ECO:0000313" key="2">
    <source>
        <dbReference type="EMBL" id="KAF1849455.1"/>
    </source>
</evidence>
<dbReference type="EMBL" id="ML976615">
    <property type="protein sequence ID" value="KAF1849455.1"/>
    <property type="molecule type" value="Genomic_DNA"/>
</dbReference>
<proteinExistence type="predicted"/>
<dbReference type="PANTHER" id="PTHR38790:SF9">
    <property type="entry name" value="F-BOX DOMAIN-CONTAINING PROTEIN"/>
    <property type="match status" value="1"/>
</dbReference>